<dbReference type="Gene3D" id="1.10.3730.20">
    <property type="match status" value="1"/>
</dbReference>
<comment type="subcellular location">
    <subcellularLocation>
        <location evidence="1">Membrane</location>
        <topology evidence="1">Multi-pass membrane protein</topology>
    </subcellularLocation>
</comment>
<comment type="caution">
    <text evidence="7">The sequence shown here is derived from an EMBL/GenBank/DDBJ whole genome shotgun (WGS) entry which is preliminary data.</text>
</comment>
<dbReference type="GO" id="GO:0016020">
    <property type="term" value="C:membrane"/>
    <property type="evidence" value="ECO:0007669"/>
    <property type="project" value="UniProtKB-SubCell"/>
</dbReference>
<feature type="transmembrane region" description="Helical" evidence="5">
    <location>
        <begin position="72"/>
        <end position="95"/>
    </location>
</feature>
<dbReference type="Proteomes" id="UP000460751">
    <property type="component" value="Unassembled WGS sequence"/>
</dbReference>
<protein>
    <submittedName>
        <fullName evidence="7">EamA family transporter</fullName>
    </submittedName>
</protein>
<keyword evidence="8" id="KW-1185">Reference proteome</keyword>
<accession>A0A9X5B662</accession>
<dbReference type="RefSeq" id="WP_160899580.1">
    <property type="nucleotide sequence ID" value="NZ_WMEX01000010.1"/>
</dbReference>
<dbReference type="InterPro" id="IPR000620">
    <property type="entry name" value="EamA_dom"/>
</dbReference>
<keyword evidence="2 5" id="KW-0812">Transmembrane</keyword>
<sequence>MNPTDTSQWRGLFWMSVAVLTIPASDAIAKVLGQTLSIGQVTTTRFMIQCLLLLPLWLWWRHRNVRLQGLKLRDWWLGGLVASAVLFLFWGLSYLPLANNIAIFFVEPLILVLFSKWFLKERVSPRRWIAVTVGLLGALVVIRPNIEAYGWATVLPLLAATAYAAYLTSTRALRESADPSHWAEAANGLQKSVRLQLMISLTASVLMLMLMGIGQTLTPALTGVQWPTAHEWGLLILLGALAAFAHVLIALAFTHASASILAPVQYLEILGAVFFGWWLFQEWPDALTFVGAAIIIGSGLYIAMEKPHPAVIQD</sequence>
<feature type="transmembrane region" description="Helical" evidence="5">
    <location>
        <begin position="101"/>
        <end position="119"/>
    </location>
</feature>
<feature type="transmembrane region" description="Helical" evidence="5">
    <location>
        <begin position="12"/>
        <end position="32"/>
    </location>
</feature>
<dbReference type="EMBL" id="WMEX01000010">
    <property type="protein sequence ID" value="MYL28060.1"/>
    <property type="molecule type" value="Genomic_DNA"/>
</dbReference>
<reference evidence="7 8" key="1">
    <citation type="submission" date="2019-11" db="EMBL/GenBank/DDBJ databases">
        <title>Genome sequences of 17 halophilic strains isolated from different environments.</title>
        <authorList>
            <person name="Furrow R.E."/>
        </authorList>
    </citation>
    <scope>NUCLEOTIDE SEQUENCE [LARGE SCALE GENOMIC DNA]</scope>
    <source>
        <strain evidence="7 8">22507_15_FS</strain>
    </source>
</reference>
<feature type="transmembrane region" description="Helical" evidence="5">
    <location>
        <begin position="260"/>
        <end position="280"/>
    </location>
</feature>
<evidence type="ECO:0000259" key="6">
    <source>
        <dbReference type="Pfam" id="PF00892"/>
    </source>
</evidence>
<feature type="transmembrane region" description="Helical" evidence="5">
    <location>
        <begin position="195"/>
        <end position="214"/>
    </location>
</feature>
<dbReference type="InterPro" id="IPR037185">
    <property type="entry name" value="EmrE-like"/>
</dbReference>
<keyword evidence="4 5" id="KW-0472">Membrane</keyword>
<evidence type="ECO:0000256" key="2">
    <source>
        <dbReference type="ARBA" id="ARBA00022692"/>
    </source>
</evidence>
<proteinExistence type="predicted"/>
<feature type="transmembrane region" description="Helical" evidence="5">
    <location>
        <begin position="126"/>
        <end position="142"/>
    </location>
</feature>
<feature type="transmembrane region" description="Helical" evidence="5">
    <location>
        <begin position="148"/>
        <end position="166"/>
    </location>
</feature>
<dbReference type="PANTHER" id="PTHR22911">
    <property type="entry name" value="ACYL-MALONYL CONDENSING ENZYME-RELATED"/>
    <property type="match status" value="1"/>
</dbReference>
<name>A0A9X5B662_9GAMM</name>
<dbReference type="SUPFAM" id="SSF103481">
    <property type="entry name" value="Multidrug resistance efflux transporter EmrE"/>
    <property type="match status" value="2"/>
</dbReference>
<feature type="domain" description="EamA" evidence="6">
    <location>
        <begin position="200"/>
        <end position="299"/>
    </location>
</feature>
<gene>
    <name evidence="7" type="ORF">GLW01_14810</name>
</gene>
<feature type="domain" description="EamA" evidence="6">
    <location>
        <begin position="10"/>
        <end position="142"/>
    </location>
</feature>
<evidence type="ECO:0000313" key="8">
    <source>
        <dbReference type="Proteomes" id="UP000460751"/>
    </source>
</evidence>
<dbReference type="PANTHER" id="PTHR22911:SF6">
    <property type="entry name" value="SOLUTE CARRIER FAMILY 35 MEMBER G1"/>
    <property type="match status" value="1"/>
</dbReference>
<evidence type="ECO:0000313" key="7">
    <source>
        <dbReference type="EMBL" id="MYL28060.1"/>
    </source>
</evidence>
<evidence type="ECO:0000256" key="5">
    <source>
        <dbReference type="SAM" id="Phobius"/>
    </source>
</evidence>
<dbReference type="OrthoDB" id="148351at2"/>
<feature type="transmembrane region" description="Helical" evidence="5">
    <location>
        <begin position="38"/>
        <end position="60"/>
    </location>
</feature>
<organism evidence="7 8">
    <name type="scientific">Vreelandella halophila</name>
    <dbReference type="NCBI Taxonomy" id="86177"/>
    <lineage>
        <taxon>Bacteria</taxon>
        <taxon>Pseudomonadati</taxon>
        <taxon>Pseudomonadota</taxon>
        <taxon>Gammaproteobacteria</taxon>
        <taxon>Oceanospirillales</taxon>
        <taxon>Halomonadaceae</taxon>
        <taxon>Vreelandella</taxon>
    </lineage>
</organism>
<feature type="transmembrane region" description="Helical" evidence="5">
    <location>
        <begin position="286"/>
        <end position="304"/>
    </location>
</feature>
<dbReference type="AlphaFoldDB" id="A0A9X5B662"/>
<feature type="transmembrane region" description="Helical" evidence="5">
    <location>
        <begin position="234"/>
        <end position="253"/>
    </location>
</feature>
<keyword evidence="3 5" id="KW-1133">Transmembrane helix</keyword>
<dbReference type="Pfam" id="PF00892">
    <property type="entry name" value="EamA"/>
    <property type="match status" value="2"/>
</dbReference>
<evidence type="ECO:0000256" key="4">
    <source>
        <dbReference type="ARBA" id="ARBA00023136"/>
    </source>
</evidence>
<evidence type="ECO:0000256" key="3">
    <source>
        <dbReference type="ARBA" id="ARBA00022989"/>
    </source>
</evidence>
<evidence type="ECO:0000256" key="1">
    <source>
        <dbReference type="ARBA" id="ARBA00004141"/>
    </source>
</evidence>